<dbReference type="InterPro" id="IPR036465">
    <property type="entry name" value="vWFA_dom_sf"/>
</dbReference>
<dbReference type="PANTHER" id="PTHR10579">
    <property type="entry name" value="CALCIUM-ACTIVATED CHLORIDE CHANNEL REGULATOR"/>
    <property type="match status" value="1"/>
</dbReference>
<dbReference type="RefSeq" id="XP_004035848.1">
    <property type="nucleotide sequence ID" value="XM_004035800.1"/>
</dbReference>
<dbReference type="InParanoid" id="G0QQZ7"/>
<dbReference type="Pfam" id="PF00092">
    <property type="entry name" value="VWA"/>
    <property type="match status" value="1"/>
</dbReference>
<evidence type="ECO:0000259" key="1">
    <source>
        <dbReference type="PROSITE" id="PS50234"/>
    </source>
</evidence>
<proteinExistence type="predicted"/>
<keyword evidence="3" id="KW-1185">Reference proteome</keyword>
<sequence>MKSLNKYIQFNSQFSQVIPILLSIKTLDDTQPKELKTDEELDKNPFEDRPNIDLICVIDNSGSMQGQKIENVIDGIYSTGGTNIYSGMQQAFKVLKDRNQQNPISSIFLLSDGQDPPSLQKIKTNLPNDCLTIHCFGFGDDHDSTLMNNICDLKDGNFYYVEKIDQVNEFFVDALGGIFSVVAQDIQIDFSLNIQDANFQKRFKQCQISKTYGNMFKCVNQNSHFQININQLLSGITKDFIFEVTIPPLLIQSLQDFERNVELIKANVTAIPVNPQYTTSVNKQCFASEQYIKAFLNQK</sequence>
<dbReference type="InterPro" id="IPR002035">
    <property type="entry name" value="VWF_A"/>
</dbReference>
<accession>G0QQZ7</accession>
<dbReference type="OrthoDB" id="309945at2759"/>
<dbReference type="Gene3D" id="3.40.50.410">
    <property type="entry name" value="von Willebrand factor, type A domain"/>
    <property type="match status" value="1"/>
</dbReference>
<organism evidence="2 3">
    <name type="scientific">Ichthyophthirius multifiliis</name>
    <name type="common">White spot disease agent</name>
    <name type="synonym">Ich</name>
    <dbReference type="NCBI Taxonomy" id="5932"/>
    <lineage>
        <taxon>Eukaryota</taxon>
        <taxon>Sar</taxon>
        <taxon>Alveolata</taxon>
        <taxon>Ciliophora</taxon>
        <taxon>Intramacronucleata</taxon>
        <taxon>Oligohymenophorea</taxon>
        <taxon>Hymenostomatida</taxon>
        <taxon>Ophryoglenina</taxon>
        <taxon>Ichthyophthirius</taxon>
    </lineage>
</organism>
<reference evidence="2 3" key="1">
    <citation type="submission" date="2011-07" db="EMBL/GenBank/DDBJ databases">
        <authorList>
            <person name="Coyne R."/>
            <person name="Brami D."/>
            <person name="Johnson J."/>
            <person name="Hostetler J."/>
            <person name="Hannick L."/>
            <person name="Clark T."/>
            <person name="Cassidy-Hanley D."/>
            <person name="Inman J."/>
        </authorList>
    </citation>
    <scope>NUCLEOTIDE SEQUENCE [LARGE SCALE GENOMIC DNA]</scope>
    <source>
        <strain evidence="2 3">G5</strain>
    </source>
</reference>
<dbReference type="STRING" id="857967.G0QQZ7"/>
<dbReference type="PROSITE" id="PS50234">
    <property type="entry name" value="VWFA"/>
    <property type="match status" value="1"/>
</dbReference>
<evidence type="ECO:0000313" key="3">
    <source>
        <dbReference type="Proteomes" id="UP000008983"/>
    </source>
</evidence>
<dbReference type="PANTHER" id="PTHR10579:SF43">
    <property type="entry name" value="ZINC FINGER (C3HC4-TYPE RING FINGER) FAMILY PROTEIN"/>
    <property type="match status" value="1"/>
</dbReference>
<evidence type="ECO:0000313" key="2">
    <source>
        <dbReference type="EMBL" id="EGR32362.1"/>
    </source>
</evidence>
<dbReference type="Proteomes" id="UP000008983">
    <property type="component" value="Unassembled WGS sequence"/>
</dbReference>
<gene>
    <name evidence="2" type="ORF">IMG5_086160</name>
</gene>
<feature type="domain" description="VWFA" evidence="1">
    <location>
        <begin position="67"/>
        <end position="175"/>
    </location>
</feature>
<dbReference type="AlphaFoldDB" id="G0QQZ7"/>
<dbReference type="eggNOG" id="ENOG502S31S">
    <property type="taxonomic scope" value="Eukaryota"/>
</dbReference>
<name>G0QQZ7_ICHMU</name>
<dbReference type="InterPro" id="IPR051266">
    <property type="entry name" value="CLCR"/>
</dbReference>
<dbReference type="GeneID" id="14908520"/>
<protein>
    <submittedName>
        <fullName evidence="2">von willebrand factor type a domain protein</fullName>
    </submittedName>
</protein>
<dbReference type="SUPFAM" id="SSF53300">
    <property type="entry name" value="vWA-like"/>
    <property type="match status" value="1"/>
</dbReference>
<dbReference type="EMBL" id="GL983699">
    <property type="protein sequence ID" value="EGR32362.1"/>
    <property type="molecule type" value="Genomic_DNA"/>
</dbReference>